<feature type="domain" description="Phospholipid/glycerol acyltransferase" evidence="4">
    <location>
        <begin position="48"/>
        <end position="160"/>
    </location>
</feature>
<evidence type="ECO:0000256" key="1">
    <source>
        <dbReference type="ARBA" id="ARBA00005189"/>
    </source>
</evidence>
<dbReference type="Proteomes" id="UP000525652">
    <property type="component" value="Unassembled WGS sequence"/>
</dbReference>
<dbReference type="Pfam" id="PF01553">
    <property type="entry name" value="Acyltransferase"/>
    <property type="match status" value="1"/>
</dbReference>
<comment type="pathway">
    <text evidence="1">Lipid metabolism.</text>
</comment>
<gene>
    <name evidence="5" type="ORF">H5P30_06330</name>
</gene>
<evidence type="ECO:0000313" key="6">
    <source>
        <dbReference type="Proteomes" id="UP000525652"/>
    </source>
</evidence>
<evidence type="ECO:0000259" key="4">
    <source>
        <dbReference type="SMART" id="SM00563"/>
    </source>
</evidence>
<comment type="caution">
    <text evidence="5">The sequence shown here is derived from an EMBL/GenBank/DDBJ whole genome shotgun (WGS) entry which is preliminary data.</text>
</comment>
<accession>A0A7X1AWP8</accession>
<dbReference type="GO" id="GO:0006654">
    <property type="term" value="P:phosphatidic acid biosynthetic process"/>
    <property type="evidence" value="ECO:0007669"/>
    <property type="project" value="TreeGrafter"/>
</dbReference>
<dbReference type="PANTHER" id="PTHR10434:SF40">
    <property type="entry name" value="1-ACYL-SN-GLYCEROL-3-PHOSPHATE ACYLTRANSFERASE"/>
    <property type="match status" value="1"/>
</dbReference>
<dbReference type="SUPFAM" id="SSF69593">
    <property type="entry name" value="Glycerol-3-phosphate (1)-acyltransferase"/>
    <property type="match status" value="1"/>
</dbReference>
<dbReference type="InterPro" id="IPR002123">
    <property type="entry name" value="Plipid/glycerol_acylTrfase"/>
</dbReference>
<dbReference type="SMART" id="SM00563">
    <property type="entry name" value="PlsC"/>
    <property type="match status" value="1"/>
</dbReference>
<keyword evidence="2 5" id="KW-0808">Transferase</keyword>
<dbReference type="AlphaFoldDB" id="A0A7X1AWP8"/>
<dbReference type="CDD" id="cd07989">
    <property type="entry name" value="LPLAT_AGPAT-like"/>
    <property type="match status" value="1"/>
</dbReference>
<dbReference type="RefSeq" id="WP_185692106.1">
    <property type="nucleotide sequence ID" value="NZ_JACHVA010000053.1"/>
</dbReference>
<keyword evidence="3 5" id="KW-0012">Acyltransferase</keyword>
<sequence>MSLPGSAFPPTPVKPLYRIGWNLCNGVFHSLFQIEGYDSHHVPQRGPFLLASNHVSYLDPPAIGVSFRRPIHYFARDTLFKGPADPILRGVNAVPVNNRGGSDLTAMRRALDVLKAGEGLLVFPEGTRSPDGNFLPARRGIGLLACKGGVPVVPARIFGTFAALGKGQKAKWGEPLKVRFGPMLHPDEFDPGRSDKERFDSAAENIMAAIRRIEEPQIPPAV</sequence>
<dbReference type="GO" id="GO:0003841">
    <property type="term" value="F:1-acylglycerol-3-phosphate O-acyltransferase activity"/>
    <property type="evidence" value="ECO:0007669"/>
    <property type="project" value="TreeGrafter"/>
</dbReference>
<name>A0A7X1AWP8_9BACT</name>
<protein>
    <submittedName>
        <fullName evidence="5">1-acyl-sn-glycerol-3-phosphate acyltransferase</fullName>
    </submittedName>
</protein>
<keyword evidence="6" id="KW-1185">Reference proteome</keyword>
<dbReference type="PANTHER" id="PTHR10434">
    <property type="entry name" value="1-ACYL-SN-GLYCEROL-3-PHOSPHATE ACYLTRANSFERASE"/>
    <property type="match status" value="1"/>
</dbReference>
<dbReference type="EMBL" id="JACHVA010000053">
    <property type="protein sequence ID" value="MBC2601391.1"/>
    <property type="molecule type" value="Genomic_DNA"/>
</dbReference>
<evidence type="ECO:0000256" key="3">
    <source>
        <dbReference type="ARBA" id="ARBA00023315"/>
    </source>
</evidence>
<reference evidence="5 6" key="1">
    <citation type="submission" date="2020-07" db="EMBL/GenBank/DDBJ databases">
        <authorList>
            <person name="Feng X."/>
        </authorList>
    </citation>
    <scope>NUCLEOTIDE SEQUENCE [LARGE SCALE GENOMIC DNA]</scope>
    <source>
        <strain evidence="5 6">JCM14086</strain>
    </source>
</reference>
<organism evidence="5 6">
    <name type="scientific">Puniceicoccus vermicola</name>
    <dbReference type="NCBI Taxonomy" id="388746"/>
    <lineage>
        <taxon>Bacteria</taxon>
        <taxon>Pseudomonadati</taxon>
        <taxon>Verrucomicrobiota</taxon>
        <taxon>Opitutia</taxon>
        <taxon>Puniceicoccales</taxon>
        <taxon>Puniceicoccaceae</taxon>
        <taxon>Puniceicoccus</taxon>
    </lineage>
</organism>
<evidence type="ECO:0000256" key="2">
    <source>
        <dbReference type="ARBA" id="ARBA00022679"/>
    </source>
</evidence>
<evidence type="ECO:0000313" key="5">
    <source>
        <dbReference type="EMBL" id="MBC2601391.1"/>
    </source>
</evidence>
<proteinExistence type="predicted"/>